<dbReference type="EMBL" id="CP073249">
    <property type="protein sequence ID" value="QUF06586.1"/>
    <property type="molecule type" value="Genomic_DNA"/>
</dbReference>
<evidence type="ECO:0000313" key="3">
    <source>
        <dbReference type="Proteomes" id="UP000677152"/>
    </source>
</evidence>
<feature type="compositionally biased region" description="Acidic residues" evidence="1">
    <location>
        <begin position="23"/>
        <end position="34"/>
    </location>
</feature>
<dbReference type="AlphaFoldDB" id="A0AA45R628"/>
<feature type="region of interest" description="Disordered" evidence="1">
    <location>
        <begin position="1"/>
        <end position="49"/>
    </location>
</feature>
<evidence type="ECO:0000313" key="2">
    <source>
        <dbReference type="EMBL" id="QUF06586.1"/>
    </source>
</evidence>
<organism evidence="2 3">
    <name type="scientific">Actinosynnema pretiosum subsp. pretiosum</name>
    <dbReference type="NCBI Taxonomy" id="103721"/>
    <lineage>
        <taxon>Bacteria</taxon>
        <taxon>Bacillati</taxon>
        <taxon>Actinomycetota</taxon>
        <taxon>Actinomycetes</taxon>
        <taxon>Pseudonocardiales</taxon>
        <taxon>Pseudonocardiaceae</taxon>
        <taxon>Actinosynnema</taxon>
    </lineage>
</organism>
<reference evidence="2" key="1">
    <citation type="submission" date="2021-04" db="EMBL/GenBank/DDBJ databases">
        <title>Genomic sequence of Actinosynnema pretiosum subsp. pretiosum ATCC 31280 (C-14919).</title>
        <authorList>
            <person name="Bai L."/>
            <person name="Wang X."/>
            <person name="Xiao Y."/>
        </authorList>
    </citation>
    <scope>NUCLEOTIDE SEQUENCE</scope>
    <source>
        <strain evidence="2">ATCC 31280</strain>
    </source>
</reference>
<proteinExistence type="predicted"/>
<sequence length="49" mass="5328">MTEPEQPRVNPDPPQPPGTPEVPDMDVDVSEFISEEERPESPGPGTEPS</sequence>
<accession>A0AA45R628</accession>
<dbReference type="Proteomes" id="UP000677152">
    <property type="component" value="Chromosome"/>
</dbReference>
<name>A0AA45R628_9PSEU</name>
<feature type="compositionally biased region" description="Pro residues" evidence="1">
    <location>
        <begin position="10"/>
        <end position="20"/>
    </location>
</feature>
<protein>
    <submittedName>
        <fullName evidence="2">Uncharacterized protein</fullName>
    </submittedName>
</protein>
<gene>
    <name evidence="2" type="ORF">KCV87_11330</name>
</gene>
<evidence type="ECO:0000256" key="1">
    <source>
        <dbReference type="SAM" id="MobiDB-lite"/>
    </source>
</evidence>